<dbReference type="AlphaFoldDB" id="A0A6J5DPK3"/>
<evidence type="ECO:0000313" key="2">
    <source>
        <dbReference type="Proteomes" id="UP000494363"/>
    </source>
</evidence>
<organism evidence="1 2">
    <name type="scientific">Paraburkholderia humisilvae</name>
    <dbReference type="NCBI Taxonomy" id="627669"/>
    <lineage>
        <taxon>Bacteria</taxon>
        <taxon>Pseudomonadati</taxon>
        <taxon>Pseudomonadota</taxon>
        <taxon>Betaproteobacteria</taxon>
        <taxon>Burkholderiales</taxon>
        <taxon>Burkholderiaceae</taxon>
        <taxon>Paraburkholderia</taxon>
    </lineage>
</organism>
<evidence type="ECO:0000313" key="1">
    <source>
        <dbReference type="EMBL" id="CAB3754915.1"/>
    </source>
</evidence>
<proteinExistence type="predicted"/>
<dbReference type="Proteomes" id="UP000494363">
    <property type="component" value="Unassembled WGS sequence"/>
</dbReference>
<protein>
    <submittedName>
        <fullName evidence="1">Uncharacterized protein</fullName>
    </submittedName>
</protein>
<gene>
    <name evidence="1" type="ORF">LMG29542_02488</name>
</gene>
<name>A0A6J5DPK3_9BURK</name>
<keyword evidence="2" id="KW-1185">Reference proteome</keyword>
<dbReference type="EMBL" id="CADIKH010000009">
    <property type="protein sequence ID" value="CAB3754915.1"/>
    <property type="molecule type" value="Genomic_DNA"/>
</dbReference>
<accession>A0A6J5DPK3</accession>
<sequence>MIFDSLAIAKAGEDNLRAIQKHLLHVPFVLFFGLSGDTAIAPNRIMRQRFNLVQVS</sequence>
<reference evidence="1 2" key="1">
    <citation type="submission" date="2020-04" db="EMBL/GenBank/DDBJ databases">
        <authorList>
            <person name="De Canck E."/>
        </authorList>
    </citation>
    <scope>NUCLEOTIDE SEQUENCE [LARGE SCALE GENOMIC DNA]</scope>
    <source>
        <strain evidence="1 2">LMG 29542</strain>
    </source>
</reference>